<evidence type="ECO:0000313" key="3">
    <source>
        <dbReference type="Proteomes" id="UP000238563"/>
    </source>
</evidence>
<comment type="caution">
    <text evidence="2">The sequence shown here is derived from an EMBL/GenBank/DDBJ whole genome shotgun (WGS) entry which is preliminary data.</text>
</comment>
<dbReference type="OrthoDB" id="7272699at2"/>
<evidence type="ECO:0000259" key="1">
    <source>
        <dbReference type="Pfam" id="PF05050"/>
    </source>
</evidence>
<evidence type="ECO:0000313" key="2">
    <source>
        <dbReference type="EMBL" id="PRD52904.1"/>
    </source>
</evidence>
<protein>
    <recommendedName>
        <fullName evidence="1">Methyltransferase FkbM domain-containing protein</fullName>
    </recommendedName>
</protein>
<proteinExistence type="predicted"/>
<dbReference type="Proteomes" id="UP000238563">
    <property type="component" value="Unassembled WGS sequence"/>
</dbReference>
<reference evidence="2 3" key="1">
    <citation type="submission" date="2018-02" db="EMBL/GenBank/DDBJ databases">
        <title>The draft genome of Phyllobacterium myrsinacearum DSM5892.</title>
        <authorList>
            <person name="Li L."/>
            <person name="Liu L."/>
            <person name="Zhang X."/>
            <person name="Wang T."/>
        </authorList>
    </citation>
    <scope>NUCLEOTIDE SEQUENCE [LARGE SCALE GENOMIC DNA]</scope>
    <source>
        <strain evidence="2 3">DSM 5892</strain>
    </source>
</reference>
<dbReference type="PANTHER" id="PTHR34203">
    <property type="entry name" value="METHYLTRANSFERASE, FKBM FAMILY PROTEIN"/>
    <property type="match status" value="1"/>
</dbReference>
<dbReference type="InterPro" id="IPR006342">
    <property type="entry name" value="FkbM_mtfrase"/>
</dbReference>
<dbReference type="SUPFAM" id="SSF53335">
    <property type="entry name" value="S-adenosyl-L-methionine-dependent methyltransferases"/>
    <property type="match status" value="1"/>
</dbReference>
<gene>
    <name evidence="2" type="ORF">C5750_10765</name>
</gene>
<dbReference type="InterPro" id="IPR029063">
    <property type="entry name" value="SAM-dependent_MTases_sf"/>
</dbReference>
<keyword evidence="3" id="KW-1185">Reference proteome</keyword>
<dbReference type="RefSeq" id="WP_105733918.1">
    <property type="nucleotide sequence ID" value="NZ_PVBT01000003.1"/>
</dbReference>
<organism evidence="2 3">
    <name type="scientific">Phyllobacterium myrsinacearum</name>
    <dbReference type="NCBI Taxonomy" id="28101"/>
    <lineage>
        <taxon>Bacteria</taxon>
        <taxon>Pseudomonadati</taxon>
        <taxon>Pseudomonadota</taxon>
        <taxon>Alphaproteobacteria</taxon>
        <taxon>Hyphomicrobiales</taxon>
        <taxon>Phyllobacteriaceae</taxon>
        <taxon>Phyllobacterium</taxon>
    </lineage>
</organism>
<name>A0A2S9JIH9_9HYPH</name>
<accession>A0A2S9JIH9</accession>
<sequence length="396" mass="43993">MLDLTSPDANIMQHTRAVHTRHGEMCVLTQDDPIGRSLVQYGEWAEAEIEFLLHFIAPGNVVIDAGANIGTHTIPFAKAAGPAGHVIAIEPQNAIVTILDHNLQISGCTNVTTHRAGAGEHAGEMFIPRLNYQGRANFGGISLQLQKNQANVSVPLIAIDDLSLPELSFAKIDAEGMDADVLIGMRNTVQRLRPVIYVECNSVDDGAGIKSALGQNGYKFFLARTAAYNARNFAECSDNIFGVACETGLLLLPDECLKLLPPSTDRVEIIEVQDLQTLAEALLATPRYGDLTPADRNWRKLLPELRNQQQIVQQQSWDIKRLKFRETSVTEQLERARREATLQSAPDWISEMAMLREEIRMKEAALSAVYNSMSWRASHPLRVFKRLLSKRSFRAE</sequence>
<dbReference type="PANTHER" id="PTHR34203:SF15">
    <property type="entry name" value="SLL1173 PROTEIN"/>
    <property type="match status" value="1"/>
</dbReference>
<dbReference type="InterPro" id="IPR052514">
    <property type="entry name" value="SAM-dependent_MTase"/>
</dbReference>
<dbReference type="NCBIfam" id="TIGR01444">
    <property type="entry name" value="fkbM_fam"/>
    <property type="match status" value="1"/>
</dbReference>
<feature type="domain" description="Methyltransferase FkbM" evidence="1">
    <location>
        <begin position="64"/>
        <end position="219"/>
    </location>
</feature>
<dbReference type="EMBL" id="PVBT01000003">
    <property type="protein sequence ID" value="PRD52904.1"/>
    <property type="molecule type" value="Genomic_DNA"/>
</dbReference>
<dbReference type="Gene3D" id="3.40.50.150">
    <property type="entry name" value="Vaccinia Virus protein VP39"/>
    <property type="match status" value="1"/>
</dbReference>
<dbReference type="AlphaFoldDB" id="A0A2S9JIH9"/>
<dbReference type="Pfam" id="PF05050">
    <property type="entry name" value="Methyltransf_21"/>
    <property type="match status" value="1"/>
</dbReference>